<keyword evidence="1" id="KW-1185">Reference proteome</keyword>
<evidence type="ECO:0000313" key="2">
    <source>
        <dbReference type="RefSeq" id="XP_073927533.1"/>
    </source>
</evidence>
<accession>A0AC58MDQ0</accession>
<proteinExistence type="predicted"/>
<protein>
    <submittedName>
        <fullName evidence="2">Uncharacterized protein KIAA2012 homolog isoform X5</fullName>
    </submittedName>
</protein>
<gene>
    <name evidence="2" type="primary">Kiaa2012</name>
</gene>
<evidence type="ECO:0000313" key="1">
    <source>
        <dbReference type="Proteomes" id="UP001732720"/>
    </source>
</evidence>
<name>A0AC58MDQ0_CASCN</name>
<sequence>MFALSLLSRGHGKLVQNKQKLEVYFEPEDYLNWKSPEDYVLVSKPQDEDKANQHSWSLFLPKTFSTRKGALILYSEGLAISAWTPKERRGPSYLKGHRKRLDLELHTLQDLKEAILAYGRKQKEPDRAWQPYLYFRSQPESQAQRQIHPGYSAKRYLRGLLRMWSPDSIYRLQCAGHIKDSVLLQDSQPNAPKSLRPHQDLSGVPRKYHLLPVFPPFWIQQGTSFEQGQQGLDKGQSGAGGHVDQDSVAQNHSSQGTHLPPLRKQPWKEDEIRTEAPKTLKLPPVSEEPPRVLDPLRCQFKASEPPTELFIIPMEIHFPTQHPPKEKACRRGVPRPESEPEKEEATPLWRPPLKHASFGRPRGITVHLPVDMGSDTPSPQGSSFLLPASHRNLTQKGSKAEHTRGLNQEKGDDKALSQSVTPPHPLPPIKGRKCPESQGSLDSLKTSGCNSPTGSPNVRALSAGQDSRDPTLGHFLLDPDGENSCLTLPGPTRTEVLPSGEANTESRTNLHMNLYETSPLTQATEKQGAPQSLEAEAQKMGEPQSCKNKGLICSNETEFYTRKLHIDMPPLLKESGHVLDLHEEPGGPLKENDEDSQDSEAESVTFDPLSAPLTEHTQTPEADTRKNKARDYGGHHLHREQPGHGPELPELSAVDISLLPKEREGKTKGGPSLLNQQIPASLYYDRELMEKIKRKKRTKTNKSKAPNTEREGKVPEAAKAVVGKSKVSKMEKKSELIPKDKNPGAKKKRTQKGRNVEMATELSQTDITNSKETRGTSNRGFLRSHSMVEDPWLSPPYDAESQVSIDGRSSPPQTVAVTSNVDSGEERSPEDPAKAFLAKRELEKPSRERLRAERAEMRRLQVERKRREQEELNRLQQEQLERAEKMKEELELEQQKRMEEICLRKQRLEEEQWLQEEAERKHRLQVQAAQERARQQQEELRRKLQEIQRKKQQEEAERAEAEKQRQKELEMLLVEEQKRVMEMAEEERLEYQRQKLEAEEKAQLEAEERRQREEEAARLALQEARKQAQEEARQKAALEKHLHLHRELHKEASGLQWTQNISRPWVYSYFQYLQIPRP</sequence>
<reference evidence="2" key="1">
    <citation type="submission" date="2025-08" db="UniProtKB">
        <authorList>
            <consortium name="RefSeq"/>
        </authorList>
    </citation>
    <scope>IDENTIFICATION</scope>
</reference>
<dbReference type="Proteomes" id="UP001732720">
    <property type="component" value="Chromosome 4"/>
</dbReference>
<dbReference type="RefSeq" id="XP_073927533.1">
    <property type="nucleotide sequence ID" value="XM_074071432.1"/>
</dbReference>
<organism evidence="1 2">
    <name type="scientific">Castor canadensis</name>
    <name type="common">American beaver</name>
    <dbReference type="NCBI Taxonomy" id="51338"/>
    <lineage>
        <taxon>Eukaryota</taxon>
        <taxon>Metazoa</taxon>
        <taxon>Chordata</taxon>
        <taxon>Craniata</taxon>
        <taxon>Vertebrata</taxon>
        <taxon>Euteleostomi</taxon>
        <taxon>Mammalia</taxon>
        <taxon>Eutheria</taxon>
        <taxon>Euarchontoglires</taxon>
        <taxon>Glires</taxon>
        <taxon>Rodentia</taxon>
        <taxon>Castorimorpha</taxon>
        <taxon>Castoridae</taxon>
        <taxon>Castor</taxon>
    </lineage>
</organism>